<dbReference type="EMBL" id="HBGA01075087">
    <property type="protein sequence ID" value="CAD9016884.1"/>
    <property type="molecule type" value="Transcribed_RNA"/>
</dbReference>
<dbReference type="InterPro" id="IPR013662">
    <property type="entry name" value="RIH_assoc-dom"/>
</dbReference>
<evidence type="ECO:0000256" key="3">
    <source>
        <dbReference type="ARBA" id="ARBA00022692"/>
    </source>
</evidence>
<evidence type="ECO:0000259" key="12">
    <source>
        <dbReference type="Pfam" id="PF00520"/>
    </source>
</evidence>
<keyword evidence="4 11" id="KW-1133">Transmembrane helix</keyword>
<keyword evidence="9" id="KW-0407">Ion channel</keyword>
<feature type="transmembrane region" description="Helical" evidence="11">
    <location>
        <begin position="1048"/>
        <end position="1071"/>
    </location>
</feature>
<evidence type="ECO:0000256" key="8">
    <source>
        <dbReference type="ARBA" id="ARBA00023286"/>
    </source>
</evidence>
<keyword evidence="5" id="KW-0406">Ion transport</keyword>
<evidence type="ECO:0000256" key="9">
    <source>
        <dbReference type="ARBA" id="ARBA00023303"/>
    </source>
</evidence>
<dbReference type="PANTHER" id="PTHR13715">
    <property type="entry name" value="RYANODINE RECEPTOR AND IP3 RECEPTOR"/>
    <property type="match status" value="1"/>
</dbReference>
<feature type="domain" description="Ion transport" evidence="12">
    <location>
        <begin position="1016"/>
        <end position="1262"/>
    </location>
</feature>
<dbReference type="GO" id="GO:0016020">
    <property type="term" value="C:membrane"/>
    <property type="evidence" value="ECO:0007669"/>
    <property type="project" value="InterPro"/>
</dbReference>
<name>A0A7S1IN22_9EUGL</name>
<keyword evidence="8" id="KW-1071">Ligand-gated ion channel</keyword>
<dbReference type="Pfam" id="PF08454">
    <property type="entry name" value="RIH_assoc"/>
    <property type="match status" value="1"/>
</dbReference>
<reference evidence="15" key="1">
    <citation type="submission" date="2021-01" db="EMBL/GenBank/DDBJ databases">
        <authorList>
            <person name="Corre E."/>
            <person name="Pelletier E."/>
            <person name="Niang G."/>
            <person name="Scheremetjew M."/>
            <person name="Finn R."/>
            <person name="Kale V."/>
            <person name="Holt S."/>
            <person name="Cochrane G."/>
            <person name="Meng A."/>
            <person name="Brown T."/>
            <person name="Cohen L."/>
        </authorList>
    </citation>
    <scope>NUCLEOTIDE SEQUENCE</scope>
    <source>
        <strain evidence="15">NIES-381</strain>
    </source>
</reference>
<dbReference type="GO" id="GO:0005262">
    <property type="term" value="F:calcium channel activity"/>
    <property type="evidence" value="ECO:0007669"/>
    <property type="project" value="InterPro"/>
</dbReference>
<dbReference type="InterPro" id="IPR035910">
    <property type="entry name" value="RyR/IP3R_RIH_dom_sf"/>
</dbReference>
<evidence type="ECO:0000256" key="1">
    <source>
        <dbReference type="ARBA" id="ARBA00004127"/>
    </source>
</evidence>
<feature type="transmembrane region" description="Helical" evidence="11">
    <location>
        <begin position="1015"/>
        <end position="1036"/>
    </location>
</feature>
<dbReference type="GO" id="GO:0012505">
    <property type="term" value="C:endomembrane system"/>
    <property type="evidence" value="ECO:0007669"/>
    <property type="project" value="UniProtKB-SubCell"/>
</dbReference>
<dbReference type="SUPFAM" id="SSF100909">
    <property type="entry name" value="IP3 receptor type 1 binding core, domain 2"/>
    <property type="match status" value="1"/>
</dbReference>
<feature type="transmembrane region" description="Helical" evidence="11">
    <location>
        <begin position="1233"/>
        <end position="1255"/>
    </location>
</feature>
<evidence type="ECO:0000259" key="14">
    <source>
        <dbReference type="Pfam" id="PF08454"/>
    </source>
</evidence>
<dbReference type="Gene3D" id="1.10.287.70">
    <property type="match status" value="1"/>
</dbReference>
<evidence type="ECO:0008006" key="16">
    <source>
        <dbReference type="Google" id="ProtNLM"/>
    </source>
</evidence>
<keyword evidence="7" id="KW-0675">Receptor</keyword>
<dbReference type="Pfam" id="PF01365">
    <property type="entry name" value="RYDR_ITPR"/>
    <property type="match status" value="1"/>
</dbReference>
<evidence type="ECO:0000256" key="7">
    <source>
        <dbReference type="ARBA" id="ARBA00023170"/>
    </source>
</evidence>
<gene>
    <name evidence="15" type="ORF">EGYM00392_LOCUS27993</name>
</gene>
<organism evidence="15">
    <name type="scientific">Eutreptiella gymnastica</name>
    <dbReference type="NCBI Taxonomy" id="73025"/>
    <lineage>
        <taxon>Eukaryota</taxon>
        <taxon>Discoba</taxon>
        <taxon>Euglenozoa</taxon>
        <taxon>Euglenida</taxon>
        <taxon>Spirocuta</taxon>
        <taxon>Euglenophyceae</taxon>
        <taxon>Eutreptiales</taxon>
        <taxon>Eutreptiaceae</taxon>
        <taxon>Eutreptiella</taxon>
    </lineage>
</organism>
<feature type="domain" description="RyR/IP3R Homology associated" evidence="14">
    <location>
        <begin position="685"/>
        <end position="783"/>
    </location>
</feature>
<keyword evidence="3 11" id="KW-0812">Transmembrane</keyword>
<feature type="transmembrane region" description="Helical" evidence="11">
    <location>
        <begin position="1154"/>
        <end position="1176"/>
    </location>
</feature>
<feature type="region of interest" description="Disordered" evidence="10">
    <location>
        <begin position="1448"/>
        <end position="1467"/>
    </location>
</feature>
<dbReference type="Pfam" id="PF00520">
    <property type="entry name" value="Ion_trans"/>
    <property type="match status" value="1"/>
</dbReference>
<dbReference type="PANTHER" id="PTHR13715:SF99">
    <property type="entry name" value="INOSITOL 1,4,5-TRISPHOSPHATE RECEPTOR-LIKE PROTEIN A"/>
    <property type="match status" value="1"/>
</dbReference>
<dbReference type="SUPFAM" id="SSF48371">
    <property type="entry name" value="ARM repeat"/>
    <property type="match status" value="1"/>
</dbReference>
<sequence>MSFEEESELLKLLGELLVIFDVQEEDDLHFPDCIKDRNSSFRKPSFRRALTSYKRQQTMYFSLRNIGRILSDEDLLAENQEMFRNAGLPKLIKEILNLVGSDKQWNASHQQFLRICYKILTYFCKANARNQNLLMSLGPMDLWLKHLVDHIDVGAINFIMELYRDNYDLIIQVHEEVIAALISLIQHDDEGAIHATVVLKSMVIVEDMPVTRNQVLVMNAMVEQLSNHLQTMLQNFDKRTNESLQLHTSSLVDLAALCCMGFNSTTEDPAQGMVPLGCALQVLAETEYSLPLDVQLPFITFLREVWWISETESASEEKAQWLARDEWWLVIKNFCRITSALNDDAWDPEDGDLETHIVFIFDGIIPCMCDFLDMCWEPGTTGSKRNDLINGVVEEVSKLLDTECGNVFPNVTYDQLQLYIRFIETSLRTKMYGNHPNGNRLNNLLKSTMVLAAQKASDTECGYLGRYSSQGSSGHEATSERPHINKLARKVIDPSPEKCIKKALANVQQMCEQQRSENDVVDDLSSFTDTICAAIGNDRSKEFRAMIQYMRRDLPEDTRLGILEFFTCLIKKHRTNTEQLKAVQNELDVLGATSLMIYLVEQNDFVSTKALDFGIALLEGGNFQVQASSLECFWGESDYFFCNMHTRLHKTTVALRARKREMQFLRGTMTNATTAQRTKVRTAKNDMDIAERILRLLQLLCEGHNLEMQNYVRNQVSGRKTGKTHTFNLVHEVVLFLREVVSDPDLNTVMAQVAIQAFNTLTEFCQGPCQLNQRALVSVNLPHEINVVLVRTYDSCEPHDIFAMRCQAVVTALSLLEGCSDRSRALSIANALSWERLGSILDGMWDEVEDRITEGKSFSAEEEENLDMAFNVFILMFILQASVDDPQLREVLSARRSYEFFKSILGVIEIARGNIIEKVYFRKPTGSMILEKQSRQQLLALVDRSSPSSRLADFFQRCHKLINELDHKKMVADQLEQVIPNPPLNGPMWYMKYVYPQLKCRRRFLVHNIHNGTTLWDNAILLLATCLNIVMVLFFPTPGNEMCWQLRVLIGLLGINLFGLCLLTCASLYFLQLPLLLPQAEKKLVFSLSVLHQIWKTERAAYLRHSHYVLLTLAALSGLVISPLFYSFHLLILINKSELLVNVTQSVTLNGKSLLLTALLGAIVIHMFSLTAYLLFPEDFINEDDGQPQCHTVMQCFLFSMTSGIRSGGGLGDLLTKTAWSHGHHLQRILFDFLFHIIVIVIFLNIIFGIILDTFAELRDAKQKVEEDTMGRCFICGISADIFDQHVDGGFDKHCRESHNMWQYLFFMYHLKRKDKDEFTGQESYVYNKMQIRDMSFFPFNRSMDLDMARQASKRPYDLQADYLVDRDMTLNLPIPTISGLDPQYYEDASQIATVRTTTDFDASVLNTTRTRRGNDEHLCQQVESLKVSVTRMEQTMAYILQSLHAMQPQSGPPVGHSESLRKLTPC</sequence>
<evidence type="ECO:0000256" key="6">
    <source>
        <dbReference type="ARBA" id="ARBA00023136"/>
    </source>
</evidence>
<evidence type="ECO:0000256" key="5">
    <source>
        <dbReference type="ARBA" id="ARBA00023065"/>
    </source>
</evidence>
<dbReference type="InterPro" id="IPR005821">
    <property type="entry name" value="Ion_trans_dom"/>
</dbReference>
<accession>A0A7S1IN22</accession>
<dbReference type="InterPro" id="IPR016024">
    <property type="entry name" value="ARM-type_fold"/>
</dbReference>
<evidence type="ECO:0000256" key="10">
    <source>
        <dbReference type="SAM" id="MobiDB-lite"/>
    </source>
</evidence>
<dbReference type="InterPro" id="IPR015925">
    <property type="entry name" value="Ryanodine_IP3_receptor"/>
</dbReference>
<evidence type="ECO:0000256" key="4">
    <source>
        <dbReference type="ARBA" id="ARBA00022989"/>
    </source>
</evidence>
<proteinExistence type="predicted"/>
<protein>
    <recommendedName>
        <fullName evidence="16">RyR/IP3R Homology associated domain-containing protein</fullName>
    </recommendedName>
</protein>
<comment type="subcellular location">
    <subcellularLocation>
        <location evidence="1">Endomembrane system</location>
        <topology evidence="1">Multi-pass membrane protein</topology>
    </subcellularLocation>
</comment>
<keyword evidence="6 11" id="KW-0472">Membrane</keyword>
<evidence type="ECO:0000256" key="2">
    <source>
        <dbReference type="ARBA" id="ARBA00022448"/>
    </source>
</evidence>
<evidence type="ECO:0000259" key="13">
    <source>
        <dbReference type="Pfam" id="PF01365"/>
    </source>
</evidence>
<feature type="transmembrane region" description="Helical" evidence="11">
    <location>
        <begin position="1108"/>
        <end position="1133"/>
    </location>
</feature>
<evidence type="ECO:0000256" key="11">
    <source>
        <dbReference type="SAM" id="Phobius"/>
    </source>
</evidence>
<feature type="domain" description="RIH" evidence="13">
    <location>
        <begin position="76"/>
        <end position="224"/>
    </location>
</feature>
<dbReference type="InterPro" id="IPR000699">
    <property type="entry name" value="RIH_dom"/>
</dbReference>
<evidence type="ECO:0000313" key="15">
    <source>
        <dbReference type="EMBL" id="CAD9016884.1"/>
    </source>
</evidence>
<keyword evidence="2" id="KW-0813">Transport</keyword>